<proteinExistence type="predicted"/>
<protein>
    <submittedName>
        <fullName evidence="4">Agmatine deiminase isoform X2</fullName>
    </submittedName>
</protein>
<dbReference type="SUPFAM" id="SSF55909">
    <property type="entry name" value="Pentein"/>
    <property type="match status" value="1"/>
</dbReference>
<dbReference type="Gene3D" id="3.75.10.10">
    <property type="entry name" value="L-arginine/glycine Amidinotransferase, Chain A"/>
    <property type="match status" value="1"/>
</dbReference>
<dbReference type="Pfam" id="PF04371">
    <property type="entry name" value="PAD_porph"/>
    <property type="match status" value="1"/>
</dbReference>
<reference evidence="4" key="1">
    <citation type="submission" date="2025-08" db="UniProtKB">
        <authorList>
            <consortium name="RefSeq"/>
        </authorList>
    </citation>
    <scope>IDENTIFICATION</scope>
</reference>
<dbReference type="RefSeq" id="XP_065658579.1">
    <property type="nucleotide sequence ID" value="XM_065802507.1"/>
</dbReference>
<gene>
    <name evidence="4" type="primary">LOC100197540</name>
</gene>
<keyword evidence="1" id="KW-0378">Hydrolase</keyword>
<evidence type="ECO:0000256" key="1">
    <source>
        <dbReference type="ARBA" id="ARBA00022801"/>
    </source>
</evidence>
<dbReference type="PANTHER" id="PTHR31377:SF0">
    <property type="entry name" value="AGMATINE DEIMINASE-RELATED"/>
    <property type="match status" value="1"/>
</dbReference>
<accession>A0ABM4CA92</accession>
<dbReference type="InterPro" id="IPR007466">
    <property type="entry name" value="Peptidyl-Arg-deiminase_porph"/>
</dbReference>
<dbReference type="GeneID" id="100197540"/>
<keyword evidence="2" id="KW-0732">Signal</keyword>
<feature type="chain" id="PRO_5047394918" evidence="2">
    <location>
        <begin position="23"/>
        <end position="387"/>
    </location>
</feature>
<dbReference type="Proteomes" id="UP001652625">
    <property type="component" value="Chromosome 08"/>
</dbReference>
<keyword evidence="3" id="KW-1185">Reference proteome</keyword>
<evidence type="ECO:0000313" key="3">
    <source>
        <dbReference type="Proteomes" id="UP001652625"/>
    </source>
</evidence>
<evidence type="ECO:0000256" key="2">
    <source>
        <dbReference type="SAM" id="SignalP"/>
    </source>
</evidence>
<dbReference type="PANTHER" id="PTHR31377">
    <property type="entry name" value="AGMATINE DEIMINASE-RELATED"/>
    <property type="match status" value="1"/>
</dbReference>
<organism evidence="3 4">
    <name type="scientific">Hydra vulgaris</name>
    <name type="common">Hydra</name>
    <name type="synonym">Hydra attenuata</name>
    <dbReference type="NCBI Taxonomy" id="6087"/>
    <lineage>
        <taxon>Eukaryota</taxon>
        <taxon>Metazoa</taxon>
        <taxon>Cnidaria</taxon>
        <taxon>Hydrozoa</taxon>
        <taxon>Hydroidolina</taxon>
        <taxon>Anthoathecata</taxon>
        <taxon>Aplanulata</taxon>
        <taxon>Hydridae</taxon>
        <taxon>Hydra</taxon>
    </lineage>
</organism>
<sequence>MVSVSKIQQLFIALIILTATHSFRKNSKITNKKRSSECDFGTFTFPDESEEHEGTWLQWPHEFEYGIEYRESLDDIWVQMTKALCVNEKVHIIAYDNEEVERIKELLHIKRVVLTNVDFKTYKTNDVWVRDNGPIFAKDSLGNLVIQNWKFNGWGGKTNYKEDDVIPTLIGKDINMKVINVGMANEGGAVELDGKGVLLATRSAIISQKPVNSVRNPGITQSQAEIYFSHYYGASKFIWLDGGFPQGDITDMHIDGIAKFAPGNKLVTMNMNNLLEWGVSNKDINTLYSASNADNKVYDKVYLPLSKYNVNTTDGVSLGYKGSYINYYIANGVVLVPNYEDPNDDDANEIIQRLYPERQVIGIDIRNLYKNGGMIHCVTQQQPAYPL</sequence>
<feature type="signal peptide" evidence="2">
    <location>
        <begin position="1"/>
        <end position="22"/>
    </location>
</feature>
<name>A0ABM4CA92_HYDVU</name>
<evidence type="ECO:0000313" key="4">
    <source>
        <dbReference type="RefSeq" id="XP_065658579.1"/>
    </source>
</evidence>